<dbReference type="Gene3D" id="3.30.56.30">
    <property type="entry name" value="Signal recognition particle, SRP19-like subunit"/>
    <property type="match status" value="1"/>
</dbReference>
<dbReference type="InterPro" id="IPR002778">
    <property type="entry name" value="Signal_recog_particle_SRP19"/>
</dbReference>
<keyword evidence="8" id="KW-1185">Reference proteome</keyword>
<comment type="subcellular location">
    <subcellularLocation>
        <location evidence="1">Cytoplasm</location>
    </subcellularLocation>
</comment>
<feature type="compositionally biased region" description="Basic residues" evidence="7">
    <location>
        <begin position="139"/>
        <end position="148"/>
    </location>
</feature>
<evidence type="ECO:0000256" key="7">
    <source>
        <dbReference type="SAM" id="MobiDB-lite"/>
    </source>
</evidence>
<comment type="function">
    <text evidence="6">Component of the signal recognition particle (SRP) complex, a ribonucleoprotein complex that mediates the cotranslational targeting of secretory and membrane proteins to the endoplasmic reticulum (ER). Binds directly to 7SL RNA. Mediates binding of SRP54 to the SRP complex.</text>
</comment>
<evidence type="ECO:0000313" key="8">
    <source>
        <dbReference type="Proteomes" id="UP000694941"/>
    </source>
</evidence>
<dbReference type="PANTHER" id="PTHR17453">
    <property type="entry name" value="SIGNAL RECOGNITION PARTICLE 19 KD PROTEIN"/>
    <property type="match status" value="1"/>
</dbReference>
<evidence type="ECO:0000256" key="5">
    <source>
        <dbReference type="ARBA" id="ARBA00023274"/>
    </source>
</evidence>
<evidence type="ECO:0000256" key="1">
    <source>
        <dbReference type="ARBA" id="ARBA00004496"/>
    </source>
</evidence>
<feature type="region of interest" description="Disordered" evidence="7">
    <location>
        <begin position="120"/>
        <end position="148"/>
    </location>
</feature>
<dbReference type="GeneID" id="106472646"/>
<sequence>MAVSSWSPDKKHSDKERWVCVYPAYINSKKTVFEGRRLPKTKCVENPTYQEIRDVLDSAGFKVGVENKLYPRETNKDELIYKGRIRFQLKKDDGSPVNLKFPTRKSVLVYLCEMIPKLKSRTQKQSGGDQSHSVQGGGKKGKGKKGKR</sequence>
<proteinExistence type="inferred from homology"/>
<keyword evidence="3" id="KW-0963">Cytoplasm</keyword>
<dbReference type="InterPro" id="IPR036521">
    <property type="entry name" value="SRP19-like_sf"/>
</dbReference>
<accession>A0ABM1BU90</accession>
<evidence type="ECO:0000313" key="9">
    <source>
        <dbReference type="RefSeq" id="XP_013788755.1"/>
    </source>
</evidence>
<feature type="compositionally biased region" description="Polar residues" evidence="7">
    <location>
        <begin position="123"/>
        <end position="134"/>
    </location>
</feature>
<dbReference type="SUPFAM" id="SSF69695">
    <property type="entry name" value="SRP19"/>
    <property type="match status" value="1"/>
</dbReference>
<evidence type="ECO:0000256" key="2">
    <source>
        <dbReference type="ARBA" id="ARBA00008910"/>
    </source>
</evidence>
<dbReference type="RefSeq" id="XP_013788755.1">
    <property type="nucleotide sequence ID" value="XM_013933301.2"/>
</dbReference>
<reference evidence="9" key="1">
    <citation type="submission" date="2025-08" db="UniProtKB">
        <authorList>
            <consortium name="RefSeq"/>
        </authorList>
    </citation>
    <scope>IDENTIFICATION</scope>
    <source>
        <tissue evidence="9">Muscle</tissue>
    </source>
</reference>
<dbReference type="Pfam" id="PF01922">
    <property type="entry name" value="SRP19"/>
    <property type="match status" value="1"/>
</dbReference>
<evidence type="ECO:0000256" key="6">
    <source>
        <dbReference type="ARBA" id="ARBA00045518"/>
    </source>
</evidence>
<comment type="similarity">
    <text evidence="2">Belongs to the SRP19 family.</text>
</comment>
<organism evidence="8 9">
    <name type="scientific">Limulus polyphemus</name>
    <name type="common">Atlantic horseshoe crab</name>
    <dbReference type="NCBI Taxonomy" id="6850"/>
    <lineage>
        <taxon>Eukaryota</taxon>
        <taxon>Metazoa</taxon>
        <taxon>Ecdysozoa</taxon>
        <taxon>Arthropoda</taxon>
        <taxon>Chelicerata</taxon>
        <taxon>Merostomata</taxon>
        <taxon>Xiphosura</taxon>
        <taxon>Limulidae</taxon>
        <taxon>Limulus</taxon>
    </lineage>
</organism>
<keyword evidence="4" id="KW-0733">Signal recognition particle</keyword>
<protein>
    <submittedName>
        <fullName evidence="9">Signal recognition particle 19 kDa protein-like</fullName>
    </submittedName>
</protein>
<evidence type="ECO:0000256" key="4">
    <source>
        <dbReference type="ARBA" id="ARBA00023135"/>
    </source>
</evidence>
<dbReference type="PANTHER" id="PTHR17453:SF0">
    <property type="entry name" value="SIGNAL RECOGNITION PARTICLE 19 KDA PROTEIN"/>
    <property type="match status" value="1"/>
</dbReference>
<name>A0ABM1BU90_LIMPO</name>
<gene>
    <name evidence="9" type="primary">LOC106472646</name>
</gene>
<evidence type="ECO:0000256" key="3">
    <source>
        <dbReference type="ARBA" id="ARBA00022490"/>
    </source>
</evidence>
<dbReference type="Proteomes" id="UP000694941">
    <property type="component" value="Unplaced"/>
</dbReference>
<keyword evidence="5" id="KW-0687">Ribonucleoprotein</keyword>